<reference evidence="1" key="1">
    <citation type="submission" date="2022-04" db="EMBL/GenBank/DDBJ databases">
        <title>Whole genome sequence of Sphaerotilus sp. FB-5.</title>
        <authorList>
            <person name="Takeda M."/>
            <person name="Narihara S."/>
            <person name="Akimoto M."/>
            <person name="Akimoto R."/>
            <person name="Nishiyashiki S."/>
            <person name="Murakami T."/>
        </authorList>
    </citation>
    <scope>NUCLEOTIDE SEQUENCE</scope>
    <source>
        <strain evidence="1">FB-5</strain>
    </source>
</reference>
<evidence type="ECO:0000313" key="2">
    <source>
        <dbReference type="Proteomes" id="UP001057498"/>
    </source>
</evidence>
<name>A0ABN6PKI3_9BURK</name>
<gene>
    <name evidence="1" type="ORF">CATMQ487_14830</name>
</gene>
<dbReference type="RefSeq" id="WP_251972625.1">
    <property type="nucleotide sequence ID" value="NZ_AP025730.1"/>
</dbReference>
<organism evidence="1 2">
    <name type="scientific">Sphaerotilus microaerophilus</name>
    <dbReference type="NCBI Taxonomy" id="2914710"/>
    <lineage>
        <taxon>Bacteria</taxon>
        <taxon>Pseudomonadati</taxon>
        <taxon>Pseudomonadota</taxon>
        <taxon>Betaproteobacteria</taxon>
        <taxon>Burkholderiales</taxon>
        <taxon>Sphaerotilaceae</taxon>
        <taxon>Sphaerotilus</taxon>
    </lineage>
</organism>
<proteinExistence type="predicted"/>
<sequence length="184" mass="19796">MSTAEAPARSLLRLAHAELGKAFEARPPFNPVKFRHPAPYGTPGGGMVQAYQAEFSYPGTVLIHHIHGCSLHDLVVASEPGQPDVLAVDLQADPDDPYTPSIRSALLRKAHKALSVECTRHIASRPLHLGLAPAVSTVLATFEWPGVVRVMTEDRSELLAVSLPGRPLWLDTHALRAAAGRSNP</sequence>
<accession>A0ABN6PKI3</accession>
<keyword evidence="2" id="KW-1185">Reference proteome</keyword>
<evidence type="ECO:0000313" key="1">
    <source>
        <dbReference type="EMBL" id="BDI04513.1"/>
    </source>
</evidence>
<protein>
    <recommendedName>
        <fullName evidence="3">RES domain-containing protein</fullName>
    </recommendedName>
</protein>
<dbReference type="EMBL" id="AP025730">
    <property type="protein sequence ID" value="BDI04513.1"/>
    <property type="molecule type" value="Genomic_DNA"/>
</dbReference>
<dbReference type="Proteomes" id="UP001057498">
    <property type="component" value="Chromosome"/>
</dbReference>
<evidence type="ECO:0008006" key="3">
    <source>
        <dbReference type="Google" id="ProtNLM"/>
    </source>
</evidence>